<sequence length="317" mass="36402">MPLKNSINRTTFPLERAGGAKREEGRKLQPSNSSSTTAGVLPDHRRSSAAPPQDLMLGIEYHRYENINMIHEALRARDGWVMLRVLRELGRQGEGGHDLGIPEACKLEEAEIVLELCEPQETEKGRSERARDRVTRRKEERNDTFVVCRPCFRLNRRTAQGRKKGYLHYKQAPIVAIGFDREGIHVFIIAPNSRKQPNRRRLPTDVRSNRSTRNCRERRMNGLMMHRSNAMVLRTPTPLIKIRDLIWTVRLIPRRIRQLSSFADSDKWRQCRDTTSANDCRGAIIGNQCRGLDRMANTLPRCLTEPRFGVNSADGAM</sequence>
<gene>
    <name evidence="2" type="ORF">M5K25_021673</name>
</gene>
<name>A0ABD0UAQ0_DENTH</name>
<reference evidence="2 3" key="1">
    <citation type="journal article" date="2024" name="Plant Biotechnol. J.">
        <title>Dendrobium thyrsiflorum genome and its molecular insights into genes involved in important horticultural traits.</title>
        <authorList>
            <person name="Chen B."/>
            <person name="Wang J.Y."/>
            <person name="Zheng P.J."/>
            <person name="Li K.L."/>
            <person name="Liang Y.M."/>
            <person name="Chen X.F."/>
            <person name="Zhang C."/>
            <person name="Zhao X."/>
            <person name="He X."/>
            <person name="Zhang G.Q."/>
            <person name="Liu Z.J."/>
            <person name="Xu Q."/>
        </authorList>
    </citation>
    <scope>NUCLEOTIDE SEQUENCE [LARGE SCALE GENOMIC DNA]</scope>
    <source>
        <strain evidence="2">GZMU011</strain>
    </source>
</reference>
<feature type="compositionally biased region" description="Polar residues" evidence="1">
    <location>
        <begin position="29"/>
        <end position="38"/>
    </location>
</feature>
<proteinExistence type="predicted"/>
<feature type="region of interest" description="Disordered" evidence="1">
    <location>
        <begin position="1"/>
        <end position="52"/>
    </location>
</feature>
<dbReference type="AlphaFoldDB" id="A0ABD0UAQ0"/>
<evidence type="ECO:0000313" key="3">
    <source>
        <dbReference type="Proteomes" id="UP001552299"/>
    </source>
</evidence>
<dbReference type="Proteomes" id="UP001552299">
    <property type="component" value="Unassembled WGS sequence"/>
</dbReference>
<comment type="caution">
    <text evidence="2">The sequence shown here is derived from an EMBL/GenBank/DDBJ whole genome shotgun (WGS) entry which is preliminary data.</text>
</comment>
<evidence type="ECO:0000256" key="1">
    <source>
        <dbReference type="SAM" id="MobiDB-lite"/>
    </source>
</evidence>
<feature type="compositionally biased region" description="Basic and acidic residues" evidence="1">
    <location>
        <begin position="18"/>
        <end position="27"/>
    </location>
</feature>
<feature type="compositionally biased region" description="Polar residues" evidence="1">
    <location>
        <begin position="1"/>
        <end position="11"/>
    </location>
</feature>
<protein>
    <submittedName>
        <fullName evidence="2">Uncharacterized protein</fullName>
    </submittedName>
</protein>
<keyword evidence="3" id="KW-1185">Reference proteome</keyword>
<accession>A0ABD0UAQ0</accession>
<dbReference type="EMBL" id="JANQDX010000017">
    <property type="protein sequence ID" value="KAL0907273.1"/>
    <property type="molecule type" value="Genomic_DNA"/>
</dbReference>
<organism evidence="2 3">
    <name type="scientific">Dendrobium thyrsiflorum</name>
    <name type="common">Pinecone-like raceme dendrobium</name>
    <name type="synonym">Orchid</name>
    <dbReference type="NCBI Taxonomy" id="117978"/>
    <lineage>
        <taxon>Eukaryota</taxon>
        <taxon>Viridiplantae</taxon>
        <taxon>Streptophyta</taxon>
        <taxon>Embryophyta</taxon>
        <taxon>Tracheophyta</taxon>
        <taxon>Spermatophyta</taxon>
        <taxon>Magnoliopsida</taxon>
        <taxon>Liliopsida</taxon>
        <taxon>Asparagales</taxon>
        <taxon>Orchidaceae</taxon>
        <taxon>Epidendroideae</taxon>
        <taxon>Malaxideae</taxon>
        <taxon>Dendrobiinae</taxon>
        <taxon>Dendrobium</taxon>
    </lineage>
</organism>
<evidence type="ECO:0000313" key="2">
    <source>
        <dbReference type="EMBL" id="KAL0907273.1"/>
    </source>
</evidence>